<dbReference type="EMBL" id="FOGL01000017">
    <property type="protein sequence ID" value="SES08915.1"/>
    <property type="molecule type" value="Genomic_DNA"/>
</dbReference>
<sequence length="66" mass="7913">MTKLNKAYKFRLYPTEEQALLMHKTFGCVRFVYNKMLAERKAMYDNLKDDKEALKKVKHPTPAKYK</sequence>
<name>A0A1H9UHJ9_9BACI</name>
<accession>A0A1H9UHJ9</accession>
<dbReference type="AlphaFoldDB" id="A0A1H9UHJ9"/>
<dbReference type="RefSeq" id="WP_175480491.1">
    <property type="nucleotide sequence ID" value="NZ_FOGL01000017.1"/>
</dbReference>
<feature type="non-terminal residue" evidence="2">
    <location>
        <position position="66"/>
    </location>
</feature>
<dbReference type="STRING" id="531814.SAMN04487944_117115"/>
<evidence type="ECO:0000259" key="1">
    <source>
        <dbReference type="Pfam" id="PF12323"/>
    </source>
</evidence>
<reference evidence="2 3" key="1">
    <citation type="submission" date="2016-10" db="EMBL/GenBank/DDBJ databases">
        <authorList>
            <person name="de Groot N.N."/>
        </authorList>
    </citation>
    <scope>NUCLEOTIDE SEQUENCE [LARGE SCALE GENOMIC DNA]</scope>
    <source>
        <strain evidence="2 3">CGMCC 1.7727</strain>
    </source>
</reference>
<organism evidence="2 3">
    <name type="scientific">Gracilibacillus ureilyticus</name>
    <dbReference type="NCBI Taxonomy" id="531814"/>
    <lineage>
        <taxon>Bacteria</taxon>
        <taxon>Bacillati</taxon>
        <taxon>Bacillota</taxon>
        <taxon>Bacilli</taxon>
        <taxon>Bacillales</taxon>
        <taxon>Bacillaceae</taxon>
        <taxon>Gracilibacillus</taxon>
    </lineage>
</organism>
<evidence type="ECO:0000313" key="3">
    <source>
        <dbReference type="Proteomes" id="UP000199687"/>
    </source>
</evidence>
<protein>
    <submittedName>
        <fullName evidence="2">Helix-turn-helix domain-containing protein</fullName>
    </submittedName>
</protein>
<dbReference type="Proteomes" id="UP000199687">
    <property type="component" value="Unassembled WGS sequence"/>
</dbReference>
<evidence type="ECO:0000313" key="2">
    <source>
        <dbReference type="EMBL" id="SES08915.1"/>
    </source>
</evidence>
<dbReference type="Pfam" id="PF12323">
    <property type="entry name" value="HTH_OrfB_IS605"/>
    <property type="match status" value="1"/>
</dbReference>
<dbReference type="InterPro" id="IPR021027">
    <property type="entry name" value="Transposase_put_HTH"/>
</dbReference>
<feature type="domain" description="Transposase putative helix-turn-helix" evidence="1">
    <location>
        <begin position="1"/>
        <end position="45"/>
    </location>
</feature>
<keyword evidence="3" id="KW-1185">Reference proteome</keyword>
<gene>
    <name evidence="2" type="ORF">SAMN04487944_117115</name>
</gene>
<proteinExistence type="predicted"/>